<name>A0AA39V458_9LECA</name>
<gene>
    <name evidence="4" type="ORF">JMJ35_001462</name>
</gene>
<reference evidence="4" key="1">
    <citation type="submission" date="2023-03" db="EMBL/GenBank/DDBJ databases">
        <title>Complete genome of Cladonia borealis.</title>
        <authorList>
            <person name="Park H."/>
        </authorList>
    </citation>
    <scope>NUCLEOTIDE SEQUENCE</scope>
    <source>
        <strain evidence="4">ANT050790</strain>
    </source>
</reference>
<evidence type="ECO:0008006" key="6">
    <source>
        <dbReference type="Google" id="ProtNLM"/>
    </source>
</evidence>
<dbReference type="InterPro" id="IPR008893">
    <property type="entry name" value="WGR_domain"/>
</dbReference>
<evidence type="ECO:0000259" key="2">
    <source>
        <dbReference type="PROSITE" id="PS50172"/>
    </source>
</evidence>
<dbReference type="SUPFAM" id="SSF142921">
    <property type="entry name" value="WGR domain-like"/>
    <property type="match status" value="1"/>
</dbReference>
<dbReference type="Gene3D" id="3.40.50.10190">
    <property type="entry name" value="BRCT domain"/>
    <property type="match status" value="1"/>
</dbReference>
<feature type="domain" description="BRCT" evidence="2">
    <location>
        <begin position="1"/>
        <end position="95"/>
    </location>
</feature>
<dbReference type="PROSITE" id="PS50172">
    <property type="entry name" value="BRCT"/>
    <property type="match status" value="1"/>
</dbReference>
<dbReference type="Proteomes" id="UP001166286">
    <property type="component" value="Unassembled WGS sequence"/>
</dbReference>
<feature type="region of interest" description="Disordered" evidence="1">
    <location>
        <begin position="406"/>
        <end position="448"/>
    </location>
</feature>
<dbReference type="SMART" id="SM00292">
    <property type="entry name" value="BRCT"/>
    <property type="match status" value="1"/>
</dbReference>
<evidence type="ECO:0000313" key="4">
    <source>
        <dbReference type="EMBL" id="KAK0515428.1"/>
    </source>
</evidence>
<dbReference type="AlphaFoldDB" id="A0AA39V458"/>
<feature type="domain" description="WGR" evidence="3">
    <location>
        <begin position="139"/>
        <end position="243"/>
    </location>
</feature>
<protein>
    <recommendedName>
        <fullName evidence="6">BRCT domain-containing protein</fullName>
    </recommendedName>
</protein>
<proteinExistence type="predicted"/>
<evidence type="ECO:0000259" key="3">
    <source>
        <dbReference type="PROSITE" id="PS51977"/>
    </source>
</evidence>
<keyword evidence="5" id="KW-1185">Reference proteome</keyword>
<evidence type="ECO:0000313" key="5">
    <source>
        <dbReference type="Proteomes" id="UP001166286"/>
    </source>
</evidence>
<dbReference type="Pfam" id="PF00533">
    <property type="entry name" value="BRCT"/>
    <property type="match status" value="1"/>
</dbReference>
<dbReference type="SUPFAM" id="SSF52113">
    <property type="entry name" value="BRCT domain"/>
    <property type="match status" value="1"/>
</dbReference>
<dbReference type="InterPro" id="IPR036930">
    <property type="entry name" value="WGR_dom_sf"/>
</dbReference>
<dbReference type="PROSITE" id="PS51977">
    <property type="entry name" value="WGR"/>
    <property type="match status" value="1"/>
</dbReference>
<organism evidence="4 5">
    <name type="scientific">Cladonia borealis</name>
    <dbReference type="NCBI Taxonomy" id="184061"/>
    <lineage>
        <taxon>Eukaryota</taxon>
        <taxon>Fungi</taxon>
        <taxon>Dikarya</taxon>
        <taxon>Ascomycota</taxon>
        <taxon>Pezizomycotina</taxon>
        <taxon>Lecanoromycetes</taxon>
        <taxon>OSLEUM clade</taxon>
        <taxon>Lecanoromycetidae</taxon>
        <taxon>Lecanorales</taxon>
        <taxon>Lecanorineae</taxon>
        <taxon>Cladoniaceae</taxon>
        <taxon>Cladonia</taxon>
    </lineage>
</organism>
<dbReference type="EMBL" id="JAFEKC020000003">
    <property type="protein sequence ID" value="KAK0515428.1"/>
    <property type="molecule type" value="Genomic_DNA"/>
</dbReference>
<accession>A0AA39V458</accession>
<dbReference type="InterPro" id="IPR001357">
    <property type="entry name" value="BRCT_dom"/>
</dbReference>
<evidence type="ECO:0000256" key="1">
    <source>
        <dbReference type="SAM" id="MobiDB-lite"/>
    </source>
</evidence>
<dbReference type="InterPro" id="IPR036420">
    <property type="entry name" value="BRCT_dom_sf"/>
</dbReference>
<sequence length="489" mass="55271">MRYPLKQFTIAVTGDFGKCRGHDKMKQWITRNGGKFTMDISPRVTHLICSKEHYKEAVTMVKQAHFLKTVHIVSFDWLEDSLMRGRPRNECDYLMGPRVKAEATTKAKKKKVRKDNIKKGMEAFEKSIKDFEQDMNSSGYGIYHDPLDNFPYDITLVRPSLLENKNERYRLKLYVTHSVPKYYSCYVKYSAPNTPAVPAMLAPIGSGWETAWGVFEGFFRLKTGREWGEREGAMWRMGSGGSYVEQSGERLFEYNVPHQSQPMGSVGSVDHEAILEREVERLKELGVRVGEEWSSREGQDEGNGGVRIEAGEECSTEGGGGGQQEQLGVGEYETQIALEGGQRLTGQEVAMVHGTVQRAKHCQNVMGLRDHKEQKEAQTKAKTEHAKAVHEEQYPKAGMGVLKLVETDNGAGDDGNNEPIKSKRENPRIKPKPLGADEGAGVGSDGENEFRKFEMHARNVPSEKMTKDYEEILKEQTDAQARWEKLKHM</sequence>
<comment type="caution">
    <text evidence="4">The sequence shown here is derived from an EMBL/GenBank/DDBJ whole genome shotgun (WGS) entry which is preliminary data.</text>
</comment>